<comment type="caution">
    <text evidence="1">The sequence shown here is derived from an EMBL/GenBank/DDBJ whole genome shotgun (WGS) entry which is preliminary data.</text>
</comment>
<accession>A0A4R0IR67</accession>
<protein>
    <submittedName>
        <fullName evidence="1">Uncharacterized protein</fullName>
    </submittedName>
</protein>
<dbReference type="AlphaFoldDB" id="A0A4R0IR67"/>
<reference evidence="1 2" key="1">
    <citation type="submission" date="2019-02" db="EMBL/GenBank/DDBJ databases">
        <title>Kribbella capetownensis sp. nov. and Kribbella speibonae sp. nov., isolated from soil.</title>
        <authorList>
            <person name="Curtis S.M."/>
            <person name="Norton I."/>
            <person name="Everest G.J."/>
            <person name="Meyers P.R."/>
        </authorList>
    </citation>
    <scope>NUCLEOTIDE SEQUENCE [LARGE SCALE GENOMIC DNA]</scope>
    <source>
        <strain evidence="1 2">YM55</strain>
    </source>
</reference>
<dbReference type="RefSeq" id="WP_131498109.1">
    <property type="nucleotide sequence ID" value="NZ_SJKC01000003.1"/>
</dbReference>
<organism evidence="1 2">
    <name type="scientific">Kribbella speibonae</name>
    <dbReference type="NCBI Taxonomy" id="1572660"/>
    <lineage>
        <taxon>Bacteria</taxon>
        <taxon>Bacillati</taxon>
        <taxon>Actinomycetota</taxon>
        <taxon>Actinomycetes</taxon>
        <taxon>Propionibacteriales</taxon>
        <taxon>Kribbellaceae</taxon>
        <taxon>Kribbella</taxon>
    </lineage>
</organism>
<proteinExistence type="predicted"/>
<evidence type="ECO:0000313" key="1">
    <source>
        <dbReference type="EMBL" id="TCC36283.1"/>
    </source>
</evidence>
<dbReference type="Proteomes" id="UP000294225">
    <property type="component" value="Unassembled WGS sequence"/>
</dbReference>
<sequence>MGRLSRGPLPSAVVVSAVAIPRRRPSAVATTKMPTIPCAAYIIAVPTPWPSIRPMRRTMRSASARPAWTRAALSFSLEGRWKTVHRLHPLIDAGAVGNRFDLDLGERLTLTLEV</sequence>
<gene>
    <name evidence="1" type="ORF">E0H92_26895</name>
</gene>
<name>A0A4R0IR67_9ACTN</name>
<dbReference type="EMBL" id="SJKC01000003">
    <property type="protein sequence ID" value="TCC36283.1"/>
    <property type="molecule type" value="Genomic_DNA"/>
</dbReference>
<evidence type="ECO:0000313" key="2">
    <source>
        <dbReference type="Proteomes" id="UP000294225"/>
    </source>
</evidence>